<protein>
    <submittedName>
        <fullName evidence="1">Uncharacterized protein</fullName>
    </submittedName>
</protein>
<reference evidence="1" key="1">
    <citation type="submission" date="2022-03" db="EMBL/GenBank/DDBJ databases">
        <authorList>
            <person name="Sayadi A."/>
        </authorList>
    </citation>
    <scope>NUCLEOTIDE SEQUENCE</scope>
</reference>
<name>A0A9P0MF79_ACAOB</name>
<proteinExistence type="predicted"/>
<organism evidence="1 2">
    <name type="scientific">Acanthoscelides obtectus</name>
    <name type="common">Bean weevil</name>
    <name type="synonym">Bruchus obtectus</name>
    <dbReference type="NCBI Taxonomy" id="200917"/>
    <lineage>
        <taxon>Eukaryota</taxon>
        <taxon>Metazoa</taxon>
        <taxon>Ecdysozoa</taxon>
        <taxon>Arthropoda</taxon>
        <taxon>Hexapoda</taxon>
        <taxon>Insecta</taxon>
        <taxon>Pterygota</taxon>
        <taxon>Neoptera</taxon>
        <taxon>Endopterygota</taxon>
        <taxon>Coleoptera</taxon>
        <taxon>Polyphaga</taxon>
        <taxon>Cucujiformia</taxon>
        <taxon>Chrysomeloidea</taxon>
        <taxon>Chrysomelidae</taxon>
        <taxon>Bruchinae</taxon>
        <taxon>Bruchini</taxon>
        <taxon>Acanthoscelides</taxon>
    </lineage>
</organism>
<accession>A0A9P0MF79</accession>
<sequence>MEARKVLLRQTCTSCIEDSCVSQRRETKPRPRPF</sequence>
<keyword evidence="2" id="KW-1185">Reference proteome</keyword>
<dbReference type="EMBL" id="CAKOFQ010008062">
    <property type="protein sequence ID" value="CAH2011325.1"/>
    <property type="molecule type" value="Genomic_DNA"/>
</dbReference>
<evidence type="ECO:0000313" key="2">
    <source>
        <dbReference type="Proteomes" id="UP001152888"/>
    </source>
</evidence>
<dbReference type="AlphaFoldDB" id="A0A9P0MF79"/>
<evidence type="ECO:0000313" key="1">
    <source>
        <dbReference type="EMBL" id="CAH2011325.1"/>
    </source>
</evidence>
<gene>
    <name evidence="1" type="ORF">ACAOBT_LOCUS32120</name>
</gene>
<comment type="caution">
    <text evidence="1">The sequence shown here is derived from an EMBL/GenBank/DDBJ whole genome shotgun (WGS) entry which is preliminary data.</text>
</comment>
<dbReference type="Proteomes" id="UP001152888">
    <property type="component" value="Unassembled WGS sequence"/>
</dbReference>